<dbReference type="Gramene" id="Jr03_17010_p1">
    <property type="protein sequence ID" value="cds.Jr03_17010_p1"/>
    <property type="gene ID" value="Jr03_17010"/>
</dbReference>
<keyword evidence="1" id="KW-0812">Transmembrane</keyword>
<comment type="caution">
    <text evidence="3">The sequence shown here is derived from an EMBL/GenBank/DDBJ whole genome shotgun (WGS) entry which is preliminary data.</text>
</comment>
<dbReference type="SUPFAM" id="SSF56801">
    <property type="entry name" value="Acetyl-CoA synthetase-like"/>
    <property type="match status" value="1"/>
</dbReference>
<dbReference type="InterPro" id="IPR042099">
    <property type="entry name" value="ANL_N_sf"/>
</dbReference>
<sequence length="100" mass="10869">MANFSEGHICHCLRHLATARRNAVITISGNRQKTGKQFVEDVLSLARGLLELGLGAGDVVAISAFNSDMYLEWLLAIAFVGGIAAPLNYRWVSNTILLLL</sequence>
<reference evidence="3" key="2">
    <citation type="submission" date="2020-03" db="EMBL/GenBank/DDBJ databases">
        <title>Walnut 2.0.</title>
        <authorList>
            <person name="Marrano A."/>
            <person name="Britton M."/>
            <person name="Zimin A.V."/>
            <person name="Zaini P.A."/>
            <person name="Workman R."/>
            <person name="Puiu D."/>
            <person name="Bianco L."/>
            <person name="Allen B.J."/>
            <person name="Troggio M."/>
            <person name="Leslie C.A."/>
            <person name="Timp W."/>
            <person name="Dendekar A."/>
            <person name="Salzberg S.L."/>
            <person name="Neale D.B."/>
        </authorList>
    </citation>
    <scope>NUCLEOTIDE SEQUENCE</scope>
    <source>
        <tissue evidence="3">Leaves</tissue>
    </source>
</reference>
<dbReference type="EMBL" id="LIHL02000003">
    <property type="protein sequence ID" value="KAF5475386.1"/>
    <property type="molecule type" value="Genomic_DNA"/>
</dbReference>
<dbReference type="PANTHER" id="PTHR43201">
    <property type="entry name" value="ACYL-COA SYNTHETASE"/>
    <property type="match status" value="1"/>
</dbReference>
<proteinExistence type="predicted"/>
<keyword evidence="1" id="KW-1133">Transmembrane helix</keyword>
<evidence type="ECO:0000313" key="3">
    <source>
        <dbReference type="EMBL" id="KAF5475386.1"/>
    </source>
</evidence>
<feature type="transmembrane region" description="Helical" evidence="1">
    <location>
        <begin position="73"/>
        <end position="92"/>
    </location>
</feature>
<organism evidence="3 4">
    <name type="scientific">Juglans regia</name>
    <name type="common">English walnut</name>
    <dbReference type="NCBI Taxonomy" id="51240"/>
    <lineage>
        <taxon>Eukaryota</taxon>
        <taxon>Viridiplantae</taxon>
        <taxon>Streptophyta</taxon>
        <taxon>Embryophyta</taxon>
        <taxon>Tracheophyta</taxon>
        <taxon>Spermatophyta</taxon>
        <taxon>Magnoliopsida</taxon>
        <taxon>eudicotyledons</taxon>
        <taxon>Gunneridae</taxon>
        <taxon>Pentapetalae</taxon>
        <taxon>rosids</taxon>
        <taxon>fabids</taxon>
        <taxon>Fagales</taxon>
        <taxon>Juglandaceae</taxon>
        <taxon>Juglans</taxon>
    </lineage>
</organism>
<gene>
    <name evidence="3" type="ORF">F2P56_007195</name>
</gene>
<name>A0A834D5T5_JUGRE</name>
<evidence type="ECO:0000256" key="1">
    <source>
        <dbReference type="SAM" id="Phobius"/>
    </source>
</evidence>
<dbReference type="PANTHER" id="PTHR43201:SF32">
    <property type="entry name" value="2-SUCCINYLBENZOATE--COA LIGASE, CHLOROPLASTIC_PEROXISOMAL"/>
    <property type="match status" value="1"/>
</dbReference>
<feature type="non-terminal residue" evidence="3">
    <location>
        <position position="100"/>
    </location>
</feature>
<accession>A0A834D5T5</accession>
<dbReference type="Pfam" id="PF00501">
    <property type="entry name" value="AMP-binding"/>
    <property type="match status" value="1"/>
</dbReference>
<dbReference type="AlphaFoldDB" id="A0A834D5T5"/>
<dbReference type="Proteomes" id="UP000619265">
    <property type="component" value="Unassembled WGS sequence"/>
</dbReference>
<protein>
    <recommendedName>
        <fullName evidence="2">AMP-dependent synthetase/ligase domain-containing protein</fullName>
    </recommendedName>
</protein>
<evidence type="ECO:0000313" key="4">
    <source>
        <dbReference type="Proteomes" id="UP000619265"/>
    </source>
</evidence>
<dbReference type="InterPro" id="IPR000873">
    <property type="entry name" value="AMP-dep_synth/lig_dom"/>
</dbReference>
<feature type="domain" description="AMP-dependent synthetase/ligase" evidence="2">
    <location>
        <begin position="17"/>
        <end position="95"/>
    </location>
</feature>
<keyword evidence="1" id="KW-0472">Membrane</keyword>
<reference evidence="3" key="1">
    <citation type="submission" date="2015-10" db="EMBL/GenBank/DDBJ databases">
        <authorList>
            <person name="Martinez-Garcia P.J."/>
            <person name="Crepeau M.W."/>
            <person name="Puiu D."/>
            <person name="Gonzalez-Ibeas D."/>
            <person name="Whalen J."/>
            <person name="Stevens K."/>
            <person name="Paul R."/>
            <person name="Butterfield T."/>
            <person name="Britton M."/>
            <person name="Reagan R."/>
            <person name="Chakraborty S."/>
            <person name="Walawage S.L."/>
            <person name="Vasquez-Gross H.A."/>
            <person name="Cardeno C."/>
            <person name="Famula R."/>
            <person name="Pratt K."/>
            <person name="Kuruganti S."/>
            <person name="Aradhya M.K."/>
            <person name="Leslie C.A."/>
            <person name="Dandekar A.M."/>
            <person name="Salzberg S.L."/>
            <person name="Wegrzyn J.L."/>
            <person name="Langley C.H."/>
            <person name="Neale D.B."/>
        </authorList>
    </citation>
    <scope>NUCLEOTIDE SEQUENCE</scope>
    <source>
        <tissue evidence="3">Leaves</tissue>
    </source>
</reference>
<evidence type="ECO:0000259" key="2">
    <source>
        <dbReference type="Pfam" id="PF00501"/>
    </source>
</evidence>
<dbReference type="Gene3D" id="3.40.50.12780">
    <property type="entry name" value="N-terminal domain of ligase-like"/>
    <property type="match status" value="1"/>
</dbReference>